<dbReference type="AlphaFoldDB" id="A0A7S8C5Y7"/>
<dbReference type="Proteomes" id="UP000593594">
    <property type="component" value="Chromosome"/>
</dbReference>
<gene>
    <name evidence="1" type="ORF">HW532_15600</name>
</gene>
<reference evidence="1 2" key="1">
    <citation type="submission" date="2020-06" db="EMBL/GenBank/DDBJ databases">
        <title>Genome sequence of 2 isolates from Red Sea Mangroves.</title>
        <authorList>
            <person name="Sefrji F."/>
            <person name="Michoud G."/>
            <person name="Merlino G."/>
            <person name="Daffonchio D."/>
        </authorList>
    </citation>
    <scope>NUCLEOTIDE SEQUENCE [LARGE SCALE GENOMIC DNA]</scope>
    <source>
        <strain evidence="1 2">R1DC25</strain>
    </source>
</reference>
<dbReference type="InterPro" id="IPR038763">
    <property type="entry name" value="DHH_sf"/>
</dbReference>
<accession>A0A7S8C5Y7</accession>
<dbReference type="RefSeq" id="WP_213161351.1">
    <property type="nucleotide sequence ID" value="NZ_CP058214.1"/>
</dbReference>
<proteinExistence type="predicted"/>
<keyword evidence="1" id="KW-0378">Hydrolase</keyword>
<dbReference type="KEGG" id="kmn:HW532_15600"/>
<sequence length="307" mass="34612">MIAKPDICIYHHPCLDGFAAALAVWLEWGDEVEYRPATYGKPLPLDDVSGKNVLFVDFCGAGQTMWSLVHDCGCKVTVLDHHKTAKAAMEELLGDGTVEGVFDMERSGCGIAWDEIHGGERPRLINHLEDRDLWRFALSGTREFFAYIASYHYDFDVWNWLRQSADNNLQYDRMLLSGSAILGKQAKDIAEWLDQGTQWWEFSRYPECEPVGPAYQIWPVSEADPLTPPDRVWRVPVVNAPYTHGSDAAHELLQRHQEAPFAAYYWDVDGTRRWGLRSADDREDVSAIAKARGGGGHRNAAGFEVAP</sequence>
<dbReference type="EMBL" id="CP058214">
    <property type="protein sequence ID" value="QPC43989.1"/>
    <property type="molecule type" value="Genomic_DNA"/>
</dbReference>
<name>A0A7S8C5Y7_9HYPH</name>
<dbReference type="Gene3D" id="3.10.310.30">
    <property type="match status" value="1"/>
</dbReference>
<dbReference type="PANTHER" id="PTHR46922:SF4">
    <property type="entry name" value="DHHA1 DOMAIN PROTEIN"/>
    <property type="match status" value="1"/>
</dbReference>
<keyword evidence="2" id="KW-1185">Reference proteome</keyword>
<organism evidence="1 2">
    <name type="scientific">Kaustia mangrovi</name>
    <dbReference type="NCBI Taxonomy" id="2593653"/>
    <lineage>
        <taxon>Bacteria</taxon>
        <taxon>Pseudomonadati</taxon>
        <taxon>Pseudomonadota</taxon>
        <taxon>Alphaproteobacteria</taxon>
        <taxon>Hyphomicrobiales</taxon>
        <taxon>Parvibaculaceae</taxon>
        <taxon>Kaustia</taxon>
    </lineage>
</organism>
<dbReference type="GO" id="GO:0016787">
    <property type="term" value="F:hydrolase activity"/>
    <property type="evidence" value="ECO:0007669"/>
    <property type="project" value="UniProtKB-KW"/>
</dbReference>
<evidence type="ECO:0000313" key="1">
    <source>
        <dbReference type="EMBL" id="QPC43989.1"/>
    </source>
</evidence>
<protein>
    <submittedName>
        <fullName evidence="1">Phosphohydrolase</fullName>
    </submittedName>
</protein>
<dbReference type="PANTHER" id="PTHR46922">
    <property type="entry name" value="DHHA1 DOMAIN PROTEIN"/>
    <property type="match status" value="1"/>
</dbReference>
<evidence type="ECO:0000313" key="2">
    <source>
        <dbReference type="Proteomes" id="UP000593594"/>
    </source>
</evidence>
<dbReference type="SUPFAM" id="SSF64182">
    <property type="entry name" value="DHH phosphoesterases"/>
    <property type="match status" value="1"/>
</dbReference>